<dbReference type="CDD" id="cd04186">
    <property type="entry name" value="GT_2_like_c"/>
    <property type="match status" value="1"/>
</dbReference>
<evidence type="ECO:0000313" key="6">
    <source>
        <dbReference type="Proteomes" id="UP000197007"/>
    </source>
</evidence>
<proteinExistence type="inferred from homology"/>
<dbReference type="InterPro" id="IPR029044">
    <property type="entry name" value="Nucleotide-diphossugar_trans"/>
</dbReference>
<dbReference type="PANTHER" id="PTHR43179">
    <property type="entry name" value="RHAMNOSYLTRANSFERASE WBBL"/>
    <property type="match status" value="1"/>
</dbReference>
<dbReference type="SUPFAM" id="SSF53448">
    <property type="entry name" value="Nucleotide-diphospho-sugar transferases"/>
    <property type="match status" value="1"/>
</dbReference>
<dbReference type="AlphaFoldDB" id="A0A1Z4BMR3"/>
<keyword evidence="6" id="KW-1185">Reference proteome</keyword>
<protein>
    <submittedName>
        <fullName evidence="5">dTDP-Rha--alpha-D-GlcNAc-pyrophosphate polyprenol alpha-3-L-rhamnosyltransferase</fullName>
    </submittedName>
</protein>
<evidence type="ECO:0000256" key="3">
    <source>
        <dbReference type="ARBA" id="ARBA00022679"/>
    </source>
</evidence>
<evidence type="ECO:0000313" key="5">
    <source>
        <dbReference type="EMBL" id="ASF42527.1"/>
    </source>
</evidence>
<dbReference type="EMBL" id="CP022022">
    <property type="protein sequence ID" value="ASF42527.1"/>
    <property type="molecule type" value="Genomic_DNA"/>
</dbReference>
<gene>
    <name evidence="5" type="ORF">CBG49_05240</name>
</gene>
<keyword evidence="3 5" id="KW-0808">Transferase</keyword>
<dbReference type="Gene3D" id="3.90.550.10">
    <property type="entry name" value="Spore Coat Polysaccharide Biosynthesis Protein SpsA, Chain A"/>
    <property type="match status" value="1"/>
</dbReference>
<sequence>MTLAIVILNWNGKKLLEQFLPSVVRYSPEGQLYIVDNASTDDSLDFVRTHFPEIHIVENPTNSGYAGGYNRALQHIKADVYCLLNSDVLVTEGWLSPILRTFEEERIAVVQPKIKDEKRRTYFEYAGAAGGFIDRYGFPYCRGRVFETIEEDKGQYNEPSPVPIFWASGACFFIRAEVFHQLGGFDEDFFAHQEEVDLCWRVHHLGKQVVYSAESTVYHVGGATLTTANPKKTYLNFRNSLFMLLKNLPAKGLYTTIFLRMVLDGIAGVRFLLQGKPRFTWEVIRAHFHFYKQFFFFKKKRPSKLITNYYQVKSIVWEHFVLGKR</sequence>
<name>A0A1Z4BMR3_9FLAO</name>
<dbReference type="InterPro" id="IPR001173">
    <property type="entry name" value="Glyco_trans_2-like"/>
</dbReference>
<evidence type="ECO:0000256" key="2">
    <source>
        <dbReference type="ARBA" id="ARBA00022676"/>
    </source>
</evidence>
<organism evidence="5 6">
    <name type="scientific">Capnocytophaga endodontalis</name>
    <dbReference type="NCBI Taxonomy" id="2708117"/>
    <lineage>
        <taxon>Bacteria</taxon>
        <taxon>Pseudomonadati</taxon>
        <taxon>Bacteroidota</taxon>
        <taxon>Flavobacteriia</taxon>
        <taxon>Flavobacteriales</taxon>
        <taxon>Flavobacteriaceae</taxon>
        <taxon>Capnocytophaga</taxon>
    </lineage>
</organism>
<evidence type="ECO:0000256" key="1">
    <source>
        <dbReference type="ARBA" id="ARBA00006739"/>
    </source>
</evidence>
<evidence type="ECO:0000259" key="4">
    <source>
        <dbReference type="Pfam" id="PF00535"/>
    </source>
</evidence>
<keyword evidence="2" id="KW-0328">Glycosyltransferase</keyword>
<dbReference type="KEGG" id="capn:CBG49_05240"/>
<comment type="similarity">
    <text evidence="1">Belongs to the glycosyltransferase 2 family.</text>
</comment>
<dbReference type="Pfam" id="PF00535">
    <property type="entry name" value="Glycos_transf_2"/>
    <property type="match status" value="1"/>
</dbReference>
<dbReference type="PANTHER" id="PTHR43179:SF12">
    <property type="entry name" value="GALACTOFURANOSYLTRANSFERASE GLFT2"/>
    <property type="match status" value="1"/>
</dbReference>
<reference evidence="6" key="1">
    <citation type="submission" date="2017-06" db="EMBL/GenBank/DDBJ databases">
        <title>Complete genome sequence of Capnocytophaga sp. KCOM 1579 (=ChDC OS43) isolated from a human refractory periapical abscess lesion.</title>
        <authorList>
            <person name="Kook J.-K."/>
            <person name="Park S.-N."/>
            <person name="Lim Y.K."/>
            <person name="Roh H."/>
        </authorList>
    </citation>
    <scope>NUCLEOTIDE SEQUENCE [LARGE SCALE GENOMIC DNA]</scope>
    <source>
        <strain evidence="6">ChDC OS43</strain>
    </source>
</reference>
<dbReference type="Proteomes" id="UP000197007">
    <property type="component" value="Chromosome"/>
</dbReference>
<dbReference type="RefSeq" id="WP_088593666.1">
    <property type="nucleotide sequence ID" value="NZ_CP022022.1"/>
</dbReference>
<accession>A0A1Z4BMR3</accession>
<feature type="domain" description="Glycosyltransferase 2-like" evidence="4">
    <location>
        <begin position="5"/>
        <end position="141"/>
    </location>
</feature>
<dbReference type="GO" id="GO:0016757">
    <property type="term" value="F:glycosyltransferase activity"/>
    <property type="evidence" value="ECO:0007669"/>
    <property type="project" value="UniProtKB-KW"/>
</dbReference>